<keyword evidence="2" id="KW-1185">Reference proteome</keyword>
<protein>
    <submittedName>
        <fullName evidence="1">Uncharacterized protein</fullName>
    </submittedName>
</protein>
<organism evidence="1 2">
    <name type="scientific">Catharanthus roseus</name>
    <name type="common">Madagascar periwinkle</name>
    <name type="synonym">Vinca rosea</name>
    <dbReference type="NCBI Taxonomy" id="4058"/>
    <lineage>
        <taxon>Eukaryota</taxon>
        <taxon>Viridiplantae</taxon>
        <taxon>Streptophyta</taxon>
        <taxon>Embryophyta</taxon>
        <taxon>Tracheophyta</taxon>
        <taxon>Spermatophyta</taxon>
        <taxon>Magnoliopsida</taxon>
        <taxon>eudicotyledons</taxon>
        <taxon>Gunneridae</taxon>
        <taxon>Pentapetalae</taxon>
        <taxon>asterids</taxon>
        <taxon>lamiids</taxon>
        <taxon>Gentianales</taxon>
        <taxon>Apocynaceae</taxon>
        <taxon>Rauvolfioideae</taxon>
        <taxon>Vinceae</taxon>
        <taxon>Catharanthinae</taxon>
        <taxon>Catharanthus</taxon>
    </lineage>
</organism>
<proteinExistence type="predicted"/>
<gene>
    <name evidence="1" type="ORF">M9H77_33333</name>
</gene>
<comment type="caution">
    <text evidence="1">The sequence shown here is derived from an EMBL/GenBank/DDBJ whole genome shotgun (WGS) entry which is preliminary data.</text>
</comment>
<reference evidence="2" key="1">
    <citation type="journal article" date="2023" name="Nat. Plants">
        <title>Single-cell RNA sequencing provides a high-resolution roadmap for understanding the multicellular compartmentation of specialized metabolism.</title>
        <authorList>
            <person name="Sun S."/>
            <person name="Shen X."/>
            <person name="Li Y."/>
            <person name="Li Y."/>
            <person name="Wang S."/>
            <person name="Li R."/>
            <person name="Zhang H."/>
            <person name="Shen G."/>
            <person name="Guo B."/>
            <person name="Wei J."/>
            <person name="Xu J."/>
            <person name="St-Pierre B."/>
            <person name="Chen S."/>
            <person name="Sun C."/>
        </authorList>
    </citation>
    <scope>NUCLEOTIDE SEQUENCE [LARGE SCALE GENOMIC DNA]</scope>
</reference>
<accession>A0ACB9ZIK4</accession>
<name>A0ACB9ZIK4_CATRO</name>
<dbReference type="EMBL" id="CM044708">
    <property type="protein sequence ID" value="KAI5647328.1"/>
    <property type="molecule type" value="Genomic_DNA"/>
</dbReference>
<evidence type="ECO:0000313" key="1">
    <source>
        <dbReference type="EMBL" id="KAI5647328.1"/>
    </source>
</evidence>
<sequence length="778" mass="87701">MPGGGDQATGQLNGGEFLLQLLKNPPQHHPSPPPPPQILSHDPAVAALGPSLPVPLPPLLQSNGVRPPWPHRHPHHSPPPFAPHNFFVQNPNASSIPSASPNPNFNSASPPAGFDQGIRQQQNVEFGYNADHVGKSGFLGPKPPSAQQQQQRDLIFGSLMGNECVVNGNDSERLLISQHGKGKMRMPLPEEGRGVSLGSNRRLNGLEVENQQNLVDFDRGWHDNLRLPRLHERSGSKSSGAVNYGRQMHNGHNYRAAVPPPALSGKQMSGGKREYANRRNFGQTGDRGRNNYVVARHQGDNNESERERERERGFALKNERYSGYMSMSDNRTAAGQLDYSGSHPGSNLHSVSASDIEESMMELHREDGERQQSIGIETRDRVKDDFKDHSDLDDLEEHLVDALGLEDELGEGSNIKKNHGTRDKDYRADKRGKSILGQRMRYMKRQMLCRADIGRLDAPFVAIYESLIPPEEEKAKQKQLLSLLEKIVGKEWPDARLYIYGSCANSFGFSKSDIDICLRIDDADVNKSELLLKLADMLQSENLQNVQALTRARVPIVKLMDPATDISCDICINNVLAVFNTKLLRDYAQIDVRLRQLAFIVKHWAKSRGVNETYQGTLSSYAYVLMCIHFLQQRRPPILPCLQEMKTTHYVTIDNVVCAYFDQVENLVGFGSNNRESIAQLVWGFFNYWAYHHDYANDVISVRTGSILSKRSKDWTRRIGNDRHLVCIEDPFEVTHDLGRVVDKRSIKVLREEFERAAEIMQYDFNPCVKLFEPYIPS</sequence>
<evidence type="ECO:0000313" key="2">
    <source>
        <dbReference type="Proteomes" id="UP001060085"/>
    </source>
</evidence>
<dbReference type="Proteomes" id="UP001060085">
    <property type="component" value="Linkage Group LG08"/>
</dbReference>